<gene>
    <name evidence="2" type="ORF">JF922_14650</name>
</gene>
<name>A0A934N887_9BACT</name>
<comment type="caution">
    <text evidence="2">The sequence shown here is derived from an EMBL/GenBank/DDBJ whole genome shotgun (WGS) entry which is preliminary data.</text>
</comment>
<organism evidence="2 3">
    <name type="scientific">Candidatus Nephthysia bennettiae</name>
    <dbReference type="NCBI Taxonomy" id="3127016"/>
    <lineage>
        <taxon>Bacteria</taxon>
        <taxon>Bacillati</taxon>
        <taxon>Candidatus Dormiibacterota</taxon>
        <taxon>Candidatus Dormibacteria</taxon>
        <taxon>Candidatus Dormibacterales</taxon>
        <taxon>Candidatus Dormibacteraceae</taxon>
        <taxon>Candidatus Nephthysia</taxon>
    </lineage>
</organism>
<dbReference type="Pfam" id="PF07883">
    <property type="entry name" value="Cupin_2"/>
    <property type="match status" value="1"/>
</dbReference>
<accession>A0A934N887</accession>
<dbReference type="InterPro" id="IPR011051">
    <property type="entry name" value="RmlC_Cupin_sf"/>
</dbReference>
<dbReference type="PANTHER" id="PTHR36440">
    <property type="entry name" value="PUTATIVE (AFU_ORTHOLOGUE AFUA_8G07350)-RELATED"/>
    <property type="match status" value="1"/>
</dbReference>
<evidence type="ECO:0000259" key="1">
    <source>
        <dbReference type="Pfam" id="PF07883"/>
    </source>
</evidence>
<evidence type="ECO:0000313" key="2">
    <source>
        <dbReference type="EMBL" id="MBJ7599301.1"/>
    </source>
</evidence>
<protein>
    <submittedName>
        <fullName evidence="2">Cupin domain-containing protein</fullName>
    </submittedName>
</protein>
<keyword evidence="3" id="KW-1185">Reference proteome</keyword>
<dbReference type="InterPro" id="IPR013096">
    <property type="entry name" value="Cupin_2"/>
</dbReference>
<dbReference type="RefSeq" id="WP_338202796.1">
    <property type="nucleotide sequence ID" value="NZ_JAEKNR010000146.1"/>
</dbReference>
<dbReference type="InterPro" id="IPR014710">
    <property type="entry name" value="RmlC-like_jellyroll"/>
</dbReference>
<dbReference type="Gene3D" id="2.60.120.10">
    <property type="entry name" value="Jelly Rolls"/>
    <property type="match status" value="1"/>
</dbReference>
<feature type="domain" description="Cupin type-2" evidence="1">
    <location>
        <begin position="47"/>
        <end position="105"/>
    </location>
</feature>
<proteinExistence type="predicted"/>
<sequence length="167" mass="18844">MKRLSNEFFALDADGGDPIWYLQMLMTIKASGDRTGGALGLIDLKCPAGKTPLHVHHREDEGWYLLDGRITVTCGDDVVSAEPGAFLWLPRDVPHRLRFETECHLLQMAIPAGLEVFHQRMGQPAPRIELPPPGQVLDTEKYHRLAAEQGLEIIQLPEWDKKEEAKR</sequence>
<evidence type="ECO:0000313" key="3">
    <source>
        <dbReference type="Proteomes" id="UP000612893"/>
    </source>
</evidence>
<reference evidence="2" key="1">
    <citation type="submission" date="2020-10" db="EMBL/GenBank/DDBJ databases">
        <title>Ca. Dormibacterota MAGs.</title>
        <authorList>
            <person name="Montgomery K."/>
        </authorList>
    </citation>
    <scope>NUCLEOTIDE SEQUENCE [LARGE SCALE GENOMIC DNA]</scope>
    <source>
        <strain evidence="2">SC8812_S17_10</strain>
    </source>
</reference>
<dbReference type="SUPFAM" id="SSF51182">
    <property type="entry name" value="RmlC-like cupins"/>
    <property type="match status" value="1"/>
</dbReference>
<dbReference type="Proteomes" id="UP000612893">
    <property type="component" value="Unassembled WGS sequence"/>
</dbReference>
<dbReference type="AlphaFoldDB" id="A0A934N887"/>
<dbReference type="EMBL" id="JAEKNR010000146">
    <property type="protein sequence ID" value="MBJ7599301.1"/>
    <property type="molecule type" value="Genomic_DNA"/>
</dbReference>
<dbReference type="InterPro" id="IPR053146">
    <property type="entry name" value="QDO-like"/>
</dbReference>
<dbReference type="PANTHER" id="PTHR36440:SF1">
    <property type="entry name" value="PUTATIVE (AFU_ORTHOLOGUE AFUA_8G07350)-RELATED"/>
    <property type="match status" value="1"/>
</dbReference>